<gene>
    <name evidence="2" type="ORF">BCR42DRAFT_402352</name>
</gene>
<protein>
    <submittedName>
        <fullName evidence="2">Uncharacterized protein</fullName>
    </submittedName>
</protein>
<accession>A0A1X2IZM3</accession>
<reference evidence="2 3" key="1">
    <citation type="submission" date="2016-07" db="EMBL/GenBank/DDBJ databases">
        <title>Pervasive Adenine N6-methylation of Active Genes in Fungi.</title>
        <authorList>
            <consortium name="DOE Joint Genome Institute"/>
            <person name="Mondo S.J."/>
            <person name="Dannebaum R.O."/>
            <person name="Kuo R.C."/>
            <person name="Labutti K."/>
            <person name="Haridas S."/>
            <person name="Kuo A."/>
            <person name="Salamov A."/>
            <person name="Ahrendt S.R."/>
            <person name="Lipzen A."/>
            <person name="Sullivan W."/>
            <person name="Andreopoulos W.B."/>
            <person name="Clum A."/>
            <person name="Lindquist E."/>
            <person name="Daum C."/>
            <person name="Ramamoorthy G.K."/>
            <person name="Gryganskyi A."/>
            <person name="Culley D."/>
            <person name="Magnuson J.K."/>
            <person name="James T.Y."/>
            <person name="O'Malley M.A."/>
            <person name="Stajich J.E."/>
            <person name="Spatafora J.W."/>
            <person name="Visel A."/>
            <person name="Grigoriev I.V."/>
        </authorList>
    </citation>
    <scope>NUCLEOTIDE SEQUENCE [LARGE SCALE GENOMIC DNA]</scope>
    <source>
        <strain evidence="2 3">NRRL 1336</strain>
    </source>
</reference>
<evidence type="ECO:0000313" key="3">
    <source>
        <dbReference type="Proteomes" id="UP000193560"/>
    </source>
</evidence>
<comment type="caution">
    <text evidence="2">The sequence shown here is derived from an EMBL/GenBank/DDBJ whole genome shotgun (WGS) entry which is preliminary data.</text>
</comment>
<dbReference type="EMBL" id="MCGE01000002">
    <property type="protein sequence ID" value="ORZ24151.1"/>
    <property type="molecule type" value="Genomic_DNA"/>
</dbReference>
<name>A0A1X2IZM3_9FUNG</name>
<evidence type="ECO:0000256" key="1">
    <source>
        <dbReference type="SAM" id="Phobius"/>
    </source>
</evidence>
<keyword evidence="3" id="KW-1185">Reference proteome</keyword>
<proteinExistence type="predicted"/>
<evidence type="ECO:0000313" key="2">
    <source>
        <dbReference type="EMBL" id="ORZ24151.1"/>
    </source>
</evidence>
<organism evidence="2 3">
    <name type="scientific">Absidia repens</name>
    <dbReference type="NCBI Taxonomy" id="90262"/>
    <lineage>
        <taxon>Eukaryota</taxon>
        <taxon>Fungi</taxon>
        <taxon>Fungi incertae sedis</taxon>
        <taxon>Mucoromycota</taxon>
        <taxon>Mucoromycotina</taxon>
        <taxon>Mucoromycetes</taxon>
        <taxon>Mucorales</taxon>
        <taxon>Cunninghamellaceae</taxon>
        <taxon>Absidia</taxon>
    </lineage>
</organism>
<keyword evidence="1" id="KW-1133">Transmembrane helix</keyword>
<dbReference type="AlphaFoldDB" id="A0A1X2IZM3"/>
<feature type="transmembrane region" description="Helical" evidence="1">
    <location>
        <begin position="33"/>
        <end position="52"/>
    </location>
</feature>
<dbReference type="Proteomes" id="UP000193560">
    <property type="component" value="Unassembled WGS sequence"/>
</dbReference>
<keyword evidence="1" id="KW-0472">Membrane</keyword>
<sequence length="57" mass="6703">MPFHSIFTAEKFVIHHRIAHCVIVKYLIPPRNIFATMIELFPLNLPSVILVLQYNKK</sequence>
<keyword evidence="1" id="KW-0812">Transmembrane</keyword>